<reference evidence="1 2" key="1">
    <citation type="submission" date="2011-02" db="EMBL/GenBank/DDBJ databases">
        <authorList>
            <person name="Weinstock G."/>
            <person name="Sodergren E."/>
            <person name="Clifton S."/>
            <person name="Fulton L."/>
            <person name="Fulton B."/>
            <person name="Courtney L."/>
            <person name="Fronick C."/>
            <person name="Harrison M."/>
            <person name="Strong C."/>
            <person name="Farmer C."/>
            <person name="Delahaunty K."/>
            <person name="Markovic C."/>
            <person name="Hall O."/>
            <person name="Minx P."/>
            <person name="Tomlinson C."/>
            <person name="Mitreva M."/>
            <person name="Hou S."/>
            <person name="Chen J."/>
            <person name="Wollam A."/>
            <person name="Pepin K.H."/>
            <person name="Johnson M."/>
            <person name="Bhonagiri V."/>
            <person name="Zhang X."/>
            <person name="Suruliraj S."/>
            <person name="Warren W."/>
            <person name="Chinwalla A."/>
            <person name="Mardis E.R."/>
            <person name="Wilson R.K."/>
        </authorList>
    </citation>
    <scope>NUCLEOTIDE SEQUENCE [LARGE SCALE GENOMIC DNA]</scope>
    <source>
        <strain evidence="1 2">YIT 11841</strain>
    </source>
</reference>
<dbReference type="RefSeq" id="WP_008629760.1">
    <property type="nucleotide sequence ID" value="NZ_GL883886.1"/>
</dbReference>
<organism evidence="1 2">
    <name type="scientific">Paraprevotella xylaniphila YIT 11841</name>
    <dbReference type="NCBI Taxonomy" id="762982"/>
    <lineage>
        <taxon>Bacteria</taxon>
        <taxon>Pseudomonadati</taxon>
        <taxon>Bacteroidota</taxon>
        <taxon>Bacteroidia</taxon>
        <taxon>Bacteroidales</taxon>
        <taxon>Prevotellaceae</taxon>
        <taxon>Paraprevotella</taxon>
    </lineage>
</organism>
<name>F3QY71_9BACT</name>
<sequence length="271" mass="31716">MQETGNNQSQTYNLSIRLHADGFSFYSYNPATTEPVAIEDYIYHEEESVAETLKKAIGQSAIVQKRNNSVVYGLVTGLSMQVPLECFRKEEAHALYRLTYAQEKTGKTYYNILPHLEIAQIFTVDLEVERILSQYFPSIRFYHSHTMILEKLWLLSQQDKRQLYAYFDEKEVFVFGYREQRLCYANAFPADMADNAVYFILSVWKDLKMDVRQEECILLGNGNIKNDTARILTRYLQNVRNTDTADIYRRSTLARNQQLPFDLLALWVHVI</sequence>
<evidence type="ECO:0000313" key="2">
    <source>
        <dbReference type="Proteomes" id="UP000005546"/>
    </source>
</evidence>
<dbReference type="CDD" id="cd24013">
    <property type="entry name" value="ASKHA_ATPase_BT3980-like"/>
    <property type="match status" value="1"/>
</dbReference>
<protein>
    <submittedName>
        <fullName evidence="1">Conserved domain protein</fullName>
    </submittedName>
</protein>
<accession>F3QY71</accession>
<dbReference type="EMBL" id="AFBR01000092">
    <property type="protein sequence ID" value="EGG50717.1"/>
    <property type="molecule type" value="Genomic_DNA"/>
</dbReference>
<evidence type="ECO:0000313" key="1">
    <source>
        <dbReference type="EMBL" id="EGG50717.1"/>
    </source>
</evidence>
<dbReference type="Proteomes" id="UP000005546">
    <property type="component" value="Unassembled WGS sequence"/>
</dbReference>
<dbReference type="eggNOG" id="ENOG502ZZ44">
    <property type="taxonomic scope" value="Bacteria"/>
</dbReference>
<dbReference type="Pfam" id="PF12864">
    <property type="entry name" value="DUF3822"/>
    <property type="match status" value="1"/>
</dbReference>
<proteinExistence type="predicted"/>
<dbReference type="STRING" id="762982.HMPREF9442_03163"/>
<dbReference type="InterPro" id="IPR024213">
    <property type="entry name" value="DUF3822"/>
</dbReference>
<dbReference type="Gene3D" id="3.30.420.260">
    <property type="match status" value="1"/>
</dbReference>
<dbReference type="Gene3D" id="3.30.420.250">
    <property type="match status" value="1"/>
</dbReference>
<keyword evidence="2" id="KW-1185">Reference proteome</keyword>
<comment type="caution">
    <text evidence="1">The sequence shown here is derived from an EMBL/GenBank/DDBJ whole genome shotgun (WGS) entry which is preliminary data.</text>
</comment>
<dbReference type="OrthoDB" id="658622at2"/>
<dbReference type="AlphaFoldDB" id="F3QY71"/>
<dbReference type="HOGENOM" id="CLU_081202_1_0_10"/>
<gene>
    <name evidence="1" type="ORF">HMPREF9442_03163</name>
</gene>